<proteinExistence type="predicted"/>
<evidence type="ECO:0000313" key="2">
    <source>
        <dbReference type="EMBL" id="MED1205852.1"/>
    </source>
</evidence>
<gene>
    <name evidence="2" type="ORF">P4T90_22725</name>
</gene>
<feature type="coiled-coil region" evidence="1">
    <location>
        <begin position="3"/>
        <end position="58"/>
    </location>
</feature>
<dbReference type="Proteomes" id="UP001341444">
    <property type="component" value="Unassembled WGS sequence"/>
</dbReference>
<sequence>MGNEFYELVITDLKEQLALLSDQKAVQVALNIMKQNEITKLQERIKELEGNKKGENKE</sequence>
<dbReference type="RefSeq" id="WP_157090585.1">
    <property type="nucleotide sequence ID" value="NZ_JARMAB010000041.1"/>
</dbReference>
<keyword evidence="1" id="KW-0175">Coiled coil</keyword>
<dbReference type="EMBL" id="JARMAB010000041">
    <property type="protein sequence ID" value="MED1205852.1"/>
    <property type="molecule type" value="Genomic_DNA"/>
</dbReference>
<comment type="caution">
    <text evidence="2">The sequence shown here is derived from an EMBL/GenBank/DDBJ whole genome shotgun (WGS) entry which is preliminary data.</text>
</comment>
<evidence type="ECO:0000313" key="3">
    <source>
        <dbReference type="Proteomes" id="UP001341444"/>
    </source>
</evidence>
<organism evidence="2 3">
    <name type="scientific">Heyndrickxia acidicola</name>
    <dbReference type="NCBI Taxonomy" id="209389"/>
    <lineage>
        <taxon>Bacteria</taxon>
        <taxon>Bacillati</taxon>
        <taxon>Bacillota</taxon>
        <taxon>Bacilli</taxon>
        <taxon>Bacillales</taxon>
        <taxon>Bacillaceae</taxon>
        <taxon>Heyndrickxia</taxon>
    </lineage>
</organism>
<evidence type="ECO:0000256" key="1">
    <source>
        <dbReference type="SAM" id="Coils"/>
    </source>
</evidence>
<protein>
    <submittedName>
        <fullName evidence="2">Uncharacterized protein</fullName>
    </submittedName>
</protein>
<accession>A0ABU6MN76</accession>
<reference evidence="2 3" key="1">
    <citation type="submission" date="2023-03" db="EMBL/GenBank/DDBJ databases">
        <title>Bacillus Genome Sequencing.</title>
        <authorList>
            <person name="Dunlap C."/>
        </authorList>
    </citation>
    <scope>NUCLEOTIDE SEQUENCE [LARGE SCALE GENOMIC DNA]</scope>
    <source>
        <strain evidence="2 3">B-23453</strain>
    </source>
</reference>
<keyword evidence="3" id="KW-1185">Reference proteome</keyword>
<name>A0ABU6MN76_9BACI</name>